<protein>
    <submittedName>
        <fullName evidence="1">Uncharacterized protein</fullName>
    </submittedName>
</protein>
<dbReference type="OrthoDB" id="1080532at2"/>
<dbReference type="EMBL" id="FZNZ01000019">
    <property type="protein sequence ID" value="SNR92215.1"/>
    <property type="molecule type" value="Genomic_DNA"/>
</dbReference>
<keyword evidence="2" id="KW-1185">Reference proteome</keyword>
<comment type="caution">
    <text evidence="1">The sequence shown here is derived from an EMBL/GenBank/DDBJ whole genome shotgun (WGS) entry which is preliminary data.</text>
</comment>
<organism evidence="1 2">
    <name type="scientific">Prevotella jejuni</name>
    <dbReference type="NCBI Taxonomy" id="1177574"/>
    <lineage>
        <taxon>Bacteria</taxon>
        <taxon>Pseudomonadati</taxon>
        <taxon>Bacteroidota</taxon>
        <taxon>Bacteroidia</taxon>
        <taxon>Bacteroidales</taxon>
        <taxon>Prevotellaceae</taxon>
        <taxon>Prevotella</taxon>
    </lineage>
</organism>
<proteinExistence type="predicted"/>
<evidence type="ECO:0000313" key="2">
    <source>
        <dbReference type="Proteomes" id="UP000198427"/>
    </source>
</evidence>
<dbReference type="GeneID" id="94029008"/>
<reference evidence="1 2" key="1">
    <citation type="submission" date="2017-06" db="EMBL/GenBank/DDBJ databases">
        <authorList>
            <person name="Varghese N."/>
            <person name="Submissions S."/>
        </authorList>
    </citation>
    <scope>NUCLEOTIDE SEQUENCE [LARGE SCALE GENOMIC DNA]</scope>
    <source>
        <strain evidence="1 2">DSM 26989</strain>
    </source>
</reference>
<dbReference type="RefSeq" id="WP_089366519.1">
    <property type="nucleotide sequence ID" value="NZ_CP023863.1"/>
</dbReference>
<name>A0A2K9HAR4_9BACT</name>
<dbReference type="KEGG" id="pje:CRM71_06220"/>
<gene>
    <name evidence="1" type="ORF">SAMN06265364_11953</name>
</gene>
<dbReference type="AlphaFoldDB" id="A0A2K9HAR4"/>
<accession>A0A2K9HAR4</accession>
<dbReference type="Proteomes" id="UP000198427">
    <property type="component" value="Unassembled WGS sequence"/>
</dbReference>
<dbReference type="PROSITE" id="PS51257">
    <property type="entry name" value="PROKAR_LIPOPROTEIN"/>
    <property type="match status" value="1"/>
</dbReference>
<evidence type="ECO:0000313" key="1">
    <source>
        <dbReference type="EMBL" id="SNR92215.1"/>
    </source>
</evidence>
<sequence>MRKIFSLLVACVMTMLISCADYEEGIKVVNFDVKLEFPSTYDGSYEGLRVELQDAVASTFVDSTDAEGVAHFSVPSGLYKVSSSARKKTVDYRYFFNGAKSQVVVAVDSPHVVTLPLVMSKKRIVN</sequence>